<dbReference type="InterPro" id="IPR000700">
    <property type="entry name" value="PAS-assoc_C"/>
</dbReference>
<dbReference type="InterPro" id="IPR011006">
    <property type="entry name" value="CheY-like_superfamily"/>
</dbReference>
<dbReference type="PANTHER" id="PTHR43065:SF42">
    <property type="entry name" value="TWO-COMPONENT SENSOR PPRA"/>
    <property type="match status" value="1"/>
</dbReference>
<comment type="caution">
    <text evidence="8">The sequence shown here is derived from an EMBL/GenBank/DDBJ whole genome shotgun (WGS) entry which is preliminary data.</text>
</comment>
<dbReference type="AlphaFoldDB" id="A0A367ZST2"/>
<keyword evidence="8" id="KW-0418">Kinase</keyword>
<dbReference type="InterPro" id="IPR000014">
    <property type="entry name" value="PAS"/>
</dbReference>
<sequence length="640" mass="69984">MLRVLQVEDSESDAALISRLLAKAGFEVQAERVETAAEMAEALRRQTWDLIIADYQLPSFDAPAALKLLQETGLDIPFIVVSGQMGEEIAVSMMKAGAADYLMKDRLSRLAPAVERELREAETRRERRRMAEALAAEKERLLVTLRSIGDGVITTDPEGRVTLLNRVAEELTGWPLAEAVGRPLREVFPIFHEQTRQLLPDPVKRVLAAGSMVALADQALLVNRRGQELVVSDSGAPIRDASGAVIGVVLVFRDDSEKRRAEESLRQADKLRSLGVLAGGIAHDFNNLLSGLFGYIEMARHRCETREIDKAIAHLSSALAVFARAKDLTRQLLTFAKGGQPIRHPRHLPPLVRKSAQFVLSGSNVALDWQVPDDLWPAEVDENQFGQVVDNLVLNARQAMPNGGTITIAGRNLPRGAPLPTILPPRDYVQIAITDHGSGIAPEHLSRIFDPFFSTKRLGSGLGLATAYSIMKRHDGLITVESEPGRRTTFTLLLPRATAMPAAAAPGSPRLLPHGESRILVMDDEPSVREICLAILQTDGYRVDGAAHGEEAIALFREAWQSGHPYRLVILDLTVPGGMSGRETLSELRKIDPDLVALASSGYAEDPIMANPTQFGFAGRLAKPYLRDDLLAVVRQVLPD</sequence>
<dbReference type="InterPro" id="IPR035965">
    <property type="entry name" value="PAS-like_dom_sf"/>
</dbReference>
<dbReference type="SMART" id="SM00091">
    <property type="entry name" value="PAS"/>
    <property type="match status" value="1"/>
</dbReference>
<dbReference type="InterPro" id="IPR036890">
    <property type="entry name" value="HATPase_C_sf"/>
</dbReference>
<dbReference type="EC" id="2.7.13.3" evidence="2"/>
<keyword evidence="3" id="KW-0597">Phosphoprotein</keyword>
<dbReference type="InterPro" id="IPR003594">
    <property type="entry name" value="HATPase_dom"/>
</dbReference>
<dbReference type="Gene3D" id="3.30.565.10">
    <property type="entry name" value="Histidine kinase-like ATPase, C-terminal domain"/>
    <property type="match status" value="1"/>
</dbReference>
<evidence type="ECO:0000313" key="9">
    <source>
        <dbReference type="Proteomes" id="UP000252355"/>
    </source>
</evidence>
<dbReference type="SUPFAM" id="SSF47384">
    <property type="entry name" value="Homodimeric domain of signal transducing histidine kinase"/>
    <property type="match status" value="1"/>
</dbReference>
<dbReference type="PROSITE" id="PS50109">
    <property type="entry name" value="HIS_KIN"/>
    <property type="match status" value="1"/>
</dbReference>
<feature type="domain" description="PAC" evidence="7">
    <location>
        <begin position="215"/>
        <end position="267"/>
    </location>
</feature>
<dbReference type="PROSITE" id="PS50112">
    <property type="entry name" value="PAS"/>
    <property type="match status" value="1"/>
</dbReference>
<gene>
    <name evidence="8" type="ORF">OZSIB_2073</name>
</gene>
<dbReference type="PROSITE" id="PS50113">
    <property type="entry name" value="PAC"/>
    <property type="match status" value="1"/>
</dbReference>
<dbReference type="Gene3D" id="3.30.450.20">
    <property type="entry name" value="PAS domain"/>
    <property type="match status" value="1"/>
</dbReference>
<dbReference type="SMART" id="SM00387">
    <property type="entry name" value="HATPase_c"/>
    <property type="match status" value="1"/>
</dbReference>
<dbReference type="InterPro" id="IPR036097">
    <property type="entry name" value="HisK_dim/P_sf"/>
</dbReference>
<dbReference type="EMBL" id="QOQW01000002">
    <property type="protein sequence ID" value="RCK81204.1"/>
    <property type="molecule type" value="Genomic_DNA"/>
</dbReference>
<dbReference type="SUPFAM" id="SSF52172">
    <property type="entry name" value="CheY-like"/>
    <property type="match status" value="2"/>
</dbReference>
<comment type="catalytic activity">
    <reaction evidence="1">
        <text>ATP + protein L-histidine = ADP + protein N-phospho-L-histidine.</text>
        <dbReference type="EC" id="2.7.13.3"/>
    </reaction>
</comment>
<dbReference type="SMART" id="SM00448">
    <property type="entry name" value="REC"/>
    <property type="match status" value="2"/>
</dbReference>
<dbReference type="Pfam" id="PF02518">
    <property type="entry name" value="HATPase_c"/>
    <property type="match status" value="1"/>
</dbReference>
<feature type="domain" description="Response regulatory" evidence="5">
    <location>
        <begin position="3"/>
        <end position="119"/>
    </location>
</feature>
<dbReference type="Gene3D" id="1.10.287.130">
    <property type="match status" value="1"/>
</dbReference>
<reference evidence="8 9" key="1">
    <citation type="submission" date="2018-05" db="EMBL/GenBank/DDBJ databases">
        <title>A metagenomic window into the 2 km-deep terrestrial subsurface aquifer revealed taxonomically and functionally diverse microbial community comprising novel uncultured bacterial lineages.</title>
        <authorList>
            <person name="Kadnikov V.V."/>
            <person name="Mardanov A.V."/>
            <person name="Beletsky A.V."/>
            <person name="Banks D."/>
            <person name="Pimenov N.V."/>
            <person name="Frank Y.A."/>
            <person name="Karnachuk O.V."/>
            <person name="Ravin N.V."/>
        </authorList>
    </citation>
    <scope>NUCLEOTIDE SEQUENCE [LARGE SCALE GENOMIC DNA]</scope>
    <source>
        <strain evidence="8">BY5</strain>
    </source>
</reference>
<dbReference type="PANTHER" id="PTHR43065">
    <property type="entry name" value="SENSOR HISTIDINE KINASE"/>
    <property type="match status" value="1"/>
</dbReference>
<dbReference type="Pfam" id="PF08448">
    <property type="entry name" value="PAS_4"/>
    <property type="match status" value="1"/>
</dbReference>
<dbReference type="InterPro" id="IPR001789">
    <property type="entry name" value="Sig_transdc_resp-reg_receiver"/>
</dbReference>
<dbReference type="InterPro" id="IPR004358">
    <property type="entry name" value="Sig_transdc_His_kin-like_C"/>
</dbReference>
<dbReference type="PRINTS" id="PR00344">
    <property type="entry name" value="BCTRLSENSOR"/>
</dbReference>
<dbReference type="Gene3D" id="3.40.50.2300">
    <property type="match status" value="2"/>
</dbReference>
<dbReference type="Proteomes" id="UP000252355">
    <property type="component" value="Unassembled WGS sequence"/>
</dbReference>
<dbReference type="InterPro" id="IPR013656">
    <property type="entry name" value="PAS_4"/>
</dbReference>
<dbReference type="SUPFAM" id="SSF55874">
    <property type="entry name" value="ATPase domain of HSP90 chaperone/DNA topoisomerase II/histidine kinase"/>
    <property type="match status" value="1"/>
</dbReference>
<feature type="domain" description="PAS" evidence="6">
    <location>
        <begin position="137"/>
        <end position="210"/>
    </location>
</feature>
<dbReference type="NCBIfam" id="TIGR00229">
    <property type="entry name" value="sensory_box"/>
    <property type="match status" value="1"/>
</dbReference>
<evidence type="ECO:0000256" key="1">
    <source>
        <dbReference type="ARBA" id="ARBA00000085"/>
    </source>
</evidence>
<organism evidence="8 9">
    <name type="scientific">Candidatus Ozemobacter sibiricus</name>
    <dbReference type="NCBI Taxonomy" id="2268124"/>
    <lineage>
        <taxon>Bacteria</taxon>
        <taxon>Candidatus Ozemobacteria</taxon>
        <taxon>Candidatus Ozemobacterales</taxon>
        <taxon>Candidatus Ozemobacteraceae</taxon>
        <taxon>Candidatus Ozemobacter</taxon>
    </lineage>
</organism>
<feature type="domain" description="Histidine kinase" evidence="4">
    <location>
        <begin position="280"/>
        <end position="498"/>
    </location>
</feature>
<dbReference type="InterPro" id="IPR005467">
    <property type="entry name" value="His_kinase_dom"/>
</dbReference>
<dbReference type="CDD" id="cd00156">
    <property type="entry name" value="REC"/>
    <property type="match status" value="1"/>
</dbReference>
<dbReference type="PROSITE" id="PS50110">
    <property type="entry name" value="RESPONSE_REGULATORY"/>
    <property type="match status" value="2"/>
</dbReference>
<keyword evidence="8" id="KW-0808">Transferase</keyword>
<dbReference type="SUPFAM" id="SSF55785">
    <property type="entry name" value="PYP-like sensor domain (PAS domain)"/>
    <property type="match status" value="1"/>
</dbReference>
<evidence type="ECO:0000259" key="6">
    <source>
        <dbReference type="PROSITE" id="PS50112"/>
    </source>
</evidence>
<name>A0A367ZST2_9BACT</name>
<dbReference type="Pfam" id="PF00072">
    <property type="entry name" value="Response_reg"/>
    <property type="match status" value="2"/>
</dbReference>
<evidence type="ECO:0000259" key="4">
    <source>
        <dbReference type="PROSITE" id="PS50109"/>
    </source>
</evidence>
<evidence type="ECO:0000313" key="8">
    <source>
        <dbReference type="EMBL" id="RCK81204.1"/>
    </source>
</evidence>
<evidence type="ECO:0000259" key="7">
    <source>
        <dbReference type="PROSITE" id="PS50113"/>
    </source>
</evidence>
<feature type="domain" description="Response regulatory" evidence="5">
    <location>
        <begin position="518"/>
        <end position="638"/>
    </location>
</feature>
<evidence type="ECO:0000256" key="3">
    <source>
        <dbReference type="PROSITE-ProRule" id="PRU00169"/>
    </source>
</evidence>
<evidence type="ECO:0000259" key="5">
    <source>
        <dbReference type="PROSITE" id="PS50110"/>
    </source>
</evidence>
<feature type="modified residue" description="4-aspartylphosphate" evidence="3">
    <location>
        <position position="54"/>
    </location>
</feature>
<feature type="modified residue" description="4-aspartylphosphate" evidence="3">
    <location>
        <position position="572"/>
    </location>
</feature>
<dbReference type="CDD" id="cd00130">
    <property type="entry name" value="PAS"/>
    <property type="match status" value="1"/>
</dbReference>
<dbReference type="GO" id="GO:0000155">
    <property type="term" value="F:phosphorelay sensor kinase activity"/>
    <property type="evidence" value="ECO:0007669"/>
    <property type="project" value="InterPro"/>
</dbReference>
<evidence type="ECO:0000256" key="2">
    <source>
        <dbReference type="ARBA" id="ARBA00012438"/>
    </source>
</evidence>
<protein>
    <recommendedName>
        <fullName evidence="2">histidine kinase</fullName>
        <ecNumber evidence="2">2.7.13.3</ecNumber>
    </recommendedName>
</protein>
<accession>A0A367ZST2</accession>
<proteinExistence type="predicted"/>